<dbReference type="SUPFAM" id="SSF46785">
    <property type="entry name" value="Winged helix' DNA-binding domain"/>
    <property type="match status" value="1"/>
</dbReference>
<dbReference type="Pfam" id="PF03551">
    <property type="entry name" value="PadR"/>
    <property type="match status" value="1"/>
</dbReference>
<dbReference type="EMBL" id="CP016809">
    <property type="protein sequence ID" value="ANY73059.1"/>
    <property type="molecule type" value="Genomic_DNA"/>
</dbReference>
<sequence length="120" mass="14319">MLESLHNSDLIRGNIDTFILRVLMDGDNYGYQIIKEIARRSGQRFELKEPTLYSSLRRLEKQELIRSYWGEETQGGRRKYYHLTPQGRERFLRNRSEWKAARVVIDDLIGYGEELDHDVE</sequence>
<dbReference type="EMBL" id="MRVI01000002">
    <property type="protein sequence ID" value="OOC58970.1"/>
    <property type="molecule type" value="Genomic_DNA"/>
</dbReference>
<dbReference type="InterPro" id="IPR036388">
    <property type="entry name" value="WH-like_DNA-bd_sf"/>
</dbReference>
<dbReference type="InterPro" id="IPR052509">
    <property type="entry name" value="Metal_resp_DNA-bind_regulator"/>
</dbReference>
<dbReference type="GeneID" id="95402708"/>
<dbReference type="AlphaFoldDB" id="A0A1B2DZE3"/>
<feature type="domain" description="Transcription regulator PadR N-terminal" evidence="1">
    <location>
        <begin position="19"/>
        <end position="91"/>
    </location>
</feature>
<dbReference type="OrthoDB" id="9808017at2"/>
<reference evidence="3 4" key="2">
    <citation type="submission" date="2016-12" db="EMBL/GenBank/DDBJ databases">
        <title>Genome sequencing and description of Paenibacillus sp. nov. from high altitude lake in the Indian Trans- Himalayas.</title>
        <authorList>
            <person name="Kiran S."/>
            <person name="Swarnkar M.K."/>
            <person name="Rana A."/>
            <person name="Tewari R."/>
            <person name="Gulati A."/>
        </authorList>
    </citation>
    <scope>NUCLEOTIDE SEQUENCE [LARGE SCALE GENOMIC DNA]</scope>
    <source>
        <strain evidence="3 4">IHBB 9951</strain>
    </source>
</reference>
<reference evidence="2" key="1">
    <citation type="submission" date="2016-08" db="EMBL/GenBank/DDBJ databases">
        <title>Complete Genome Seqeunce of Paenibacillus sp. nov. IHBB 9852 from high altitute lake of Indian trans-Himalayas.</title>
        <authorList>
            <person name="Kiran S."/>
            <person name="Swarnkar M.K."/>
            <person name="Rana A."/>
            <person name="Tewari R."/>
            <person name="Gulati A."/>
        </authorList>
    </citation>
    <scope>NUCLEOTIDE SEQUENCE [LARGE SCALE GENOMIC DNA]</scope>
    <source>
        <strain evidence="2">IHBB 9852</strain>
    </source>
</reference>
<dbReference type="PANTHER" id="PTHR33169:SF14">
    <property type="entry name" value="TRANSCRIPTIONAL REGULATOR RV3488"/>
    <property type="match status" value="1"/>
</dbReference>
<proteinExistence type="predicted"/>
<organism evidence="2">
    <name type="scientific">Paenibacillus ihbetae</name>
    <dbReference type="NCBI Taxonomy" id="1870820"/>
    <lineage>
        <taxon>Bacteria</taxon>
        <taxon>Bacillati</taxon>
        <taxon>Bacillota</taxon>
        <taxon>Bacilli</taxon>
        <taxon>Bacillales</taxon>
        <taxon>Paenibacillaceae</taxon>
        <taxon>Paenibacillus</taxon>
    </lineage>
</organism>
<dbReference type="Gene3D" id="1.10.10.10">
    <property type="entry name" value="Winged helix-like DNA-binding domain superfamily/Winged helix DNA-binding domain"/>
    <property type="match status" value="1"/>
</dbReference>
<evidence type="ECO:0000313" key="4">
    <source>
        <dbReference type="Proteomes" id="UP000189059"/>
    </source>
</evidence>
<dbReference type="KEGG" id="pib:BBD41_10920"/>
<protein>
    <submittedName>
        <fullName evidence="2">PadR family transcriptional regulator</fullName>
    </submittedName>
</protein>
<evidence type="ECO:0000313" key="3">
    <source>
        <dbReference type="EMBL" id="OOC58970.1"/>
    </source>
</evidence>
<evidence type="ECO:0000259" key="1">
    <source>
        <dbReference type="Pfam" id="PF03551"/>
    </source>
</evidence>
<dbReference type="Proteomes" id="UP000189059">
    <property type="component" value="Unassembled WGS sequence"/>
</dbReference>
<dbReference type="RefSeq" id="WP_028407387.1">
    <property type="nucleotide sequence ID" value="NZ_CP016809.1"/>
</dbReference>
<accession>A0A1B2DZE3</accession>
<dbReference type="PANTHER" id="PTHR33169">
    <property type="entry name" value="PADR-FAMILY TRANSCRIPTIONAL REGULATOR"/>
    <property type="match status" value="1"/>
</dbReference>
<name>A0A1B2DZE3_9BACL</name>
<keyword evidence="4" id="KW-1185">Reference proteome</keyword>
<evidence type="ECO:0000313" key="2">
    <source>
        <dbReference type="EMBL" id="ANY73059.1"/>
    </source>
</evidence>
<gene>
    <name evidence="3" type="ORF">BBD40_25265</name>
    <name evidence="2" type="ORF">BBD41_10920</name>
</gene>
<dbReference type="InterPro" id="IPR036390">
    <property type="entry name" value="WH_DNA-bd_sf"/>
</dbReference>
<dbReference type="InterPro" id="IPR005149">
    <property type="entry name" value="Tscrpt_reg_PadR_N"/>
</dbReference>